<name>A0ABX7DDK7_CORST</name>
<dbReference type="InterPro" id="IPR007711">
    <property type="entry name" value="HigB-1"/>
</dbReference>
<dbReference type="SUPFAM" id="SSF143011">
    <property type="entry name" value="RelE-like"/>
    <property type="match status" value="1"/>
</dbReference>
<dbReference type="Pfam" id="PF05015">
    <property type="entry name" value="HigB-like_toxin"/>
    <property type="match status" value="1"/>
</dbReference>
<gene>
    <name evidence="1" type="ORF">I6I72_07530</name>
</gene>
<organism evidence="1 2">
    <name type="scientific">Corynebacterium striatum</name>
    <dbReference type="NCBI Taxonomy" id="43770"/>
    <lineage>
        <taxon>Bacteria</taxon>
        <taxon>Bacillati</taxon>
        <taxon>Actinomycetota</taxon>
        <taxon>Actinomycetes</taxon>
        <taxon>Mycobacteriales</taxon>
        <taxon>Corynebacteriaceae</taxon>
        <taxon>Corynebacterium</taxon>
    </lineage>
</organism>
<sequence length="63" mass="7495">MWKLRQLGYAQTLDELRIPPGNRLEALKGDRRGQHSIRINDQWRICFRWSAAGTEEVEIVDYH</sequence>
<dbReference type="Gene3D" id="3.30.2310.20">
    <property type="entry name" value="RelE-like"/>
    <property type="match status" value="1"/>
</dbReference>
<evidence type="ECO:0000313" key="2">
    <source>
        <dbReference type="Proteomes" id="UP000595757"/>
    </source>
</evidence>
<dbReference type="Proteomes" id="UP000595757">
    <property type="component" value="Chromosome"/>
</dbReference>
<proteinExistence type="predicted"/>
<dbReference type="EMBL" id="CP068158">
    <property type="protein sequence ID" value="QQU76002.1"/>
    <property type="molecule type" value="Genomic_DNA"/>
</dbReference>
<evidence type="ECO:0000313" key="1">
    <source>
        <dbReference type="EMBL" id="QQU76002.1"/>
    </source>
</evidence>
<dbReference type="PANTHER" id="PTHR40266">
    <property type="entry name" value="TOXIN HIGB-1"/>
    <property type="match status" value="1"/>
</dbReference>
<protein>
    <submittedName>
        <fullName evidence="1">Type II toxin-antitoxin system RelE/ParE family toxin</fullName>
    </submittedName>
</protein>
<accession>A0ABX7DDK7</accession>
<dbReference type="GeneID" id="72411835"/>
<dbReference type="InterPro" id="IPR035093">
    <property type="entry name" value="RelE/ParE_toxin_dom_sf"/>
</dbReference>
<keyword evidence="2" id="KW-1185">Reference proteome</keyword>
<reference evidence="1 2" key="1">
    <citation type="submission" date="2021-01" db="EMBL/GenBank/DDBJ databases">
        <title>FDA dAtabase for Regulatory Grade micrObial Sequences (FDA-ARGOS): Supporting development and validation of Infectious Disease Dx tests.</title>
        <authorList>
            <person name="Sproer C."/>
            <person name="Gronow S."/>
            <person name="Severitt S."/>
            <person name="Schroder I."/>
            <person name="Tallon L."/>
            <person name="Sadzewicz L."/>
            <person name="Zhao X."/>
            <person name="Boylan J."/>
            <person name="Ott S."/>
            <person name="Bowen H."/>
            <person name="Vavikolanu K."/>
            <person name="Mehta A."/>
            <person name="Aluvathingal J."/>
            <person name="Nadendla S."/>
            <person name="Lowell S."/>
            <person name="Myers T."/>
            <person name="Yan Y."/>
            <person name="Sichtig H."/>
        </authorList>
    </citation>
    <scope>NUCLEOTIDE SEQUENCE [LARGE SCALE GENOMIC DNA]</scope>
    <source>
        <strain evidence="1 2">FDAARGOS_1115</strain>
    </source>
</reference>
<dbReference type="PANTHER" id="PTHR40266:SF2">
    <property type="entry name" value="TOXIN HIGB-1"/>
    <property type="match status" value="1"/>
</dbReference>
<dbReference type="RefSeq" id="WP_200896708.1">
    <property type="nucleotide sequence ID" value="NZ_CP068158.1"/>
</dbReference>